<sequence length="278" mass="30177">MAEQCCGGRRFLFVLSTGRSGSTTLLQALNALPGVRLRGEMLDLGTEGLASLQGLLALQLQVTAAASAGREAAKAALVHEEYDVEQLRCHLQQLLADLDPAARGGGGAGGEETIGFKEIMCHRLMSCGDWDGEQARRVEALVEQLLAIAPCAKVVFSLRDDVAAQAARQVGFQWTSQSLEQRAPFLAAVNRDVARVQRKLPRSTTIVTLESFGVRRFNELAAFVGFPHCRYTAFPHANAPSDDGEDGFKQLWSIVFPLCPHRSLTPKRGDPITETPCF</sequence>
<keyword evidence="2" id="KW-1185">Reference proteome</keyword>
<dbReference type="Proteomes" id="UP001515480">
    <property type="component" value="Unassembled WGS sequence"/>
</dbReference>
<evidence type="ECO:0000313" key="1">
    <source>
        <dbReference type="EMBL" id="KAL1523478.1"/>
    </source>
</evidence>
<dbReference type="InterPro" id="IPR027417">
    <property type="entry name" value="P-loop_NTPase"/>
</dbReference>
<proteinExistence type="predicted"/>
<protein>
    <recommendedName>
        <fullName evidence="3">Protein-tyrosine sulfotransferase</fullName>
    </recommendedName>
</protein>
<accession>A0AB34JRN9</accession>
<evidence type="ECO:0008006" key="3">
    <source>
        <dbReference type="Google" id="ProtNLM"/>
    </source>
</evidence>
<dbReference type="AlphaFoldDB" id="A0AB34JRN9"/>
<dbReference type="Gene3D" id="3.40.50.300">
    <property type="entry name" value="P-loop containing nucleotide triphosphate hydrolases"/>
    <property type="match status" value="1"/>
</dbReference>
<comment type="caution">
    <text evidence="1">The sequence shown here is derived from an EMBL/GenBank/DDBJ whole genome shotgun (WGS) entry which is preliminary data.</text>
</comment>
<organism evidence="1 2">
    <name type="scientific">Prymnesium parvum</name>
    <name type="common">Toxic golden alga</name>
    <dbReference type="NCBI Taxonomy" id="97485"/>
    <lineage>
        <taxon>Eukaryota</taxon>
        <taxon>Haptista</taxon>
        <taxon>Haptophyta</taxon>
        <taxon>Prymnesiophyceae</taxon>
        <taxon>Prymnesiales</taxon>
        <taxon>Prymnesiaceae</taxon>
        <taxon>Prymnesium</taxon>
    </lineage>
</organism>
<reference evidence="1 2" key="1">
    <citation type="journal article" date="2024" name="Science">
        <title>Giant polyketide synthase enzymes in the biosynthesis of giant marine polyether toxins.</title>
        <authorList>
            <person name="Fallon T.R."/>
            <person name="Shende V.V."/>
            <person name="Wierzbicki I.H."/>
            <person name="Pendleton A.L."/>
            <person name="Watervoot N.F."/>
            <person name="Auber R.P."/>
            <person name="Gonzalez D.J."/>
            <person name="Wisecaver J.H."/>
            <person name="Moore B.S."/>
        </authorList>
    </citation>
    <scope>NUCLEOTIDE SEQUENCE [LARGE SCALE GENOMIC DNA]</scope>
    <source>
        <strain evidence="1 2">12B1</strain>
    </source>
</reference>
<dbReference type="EMBL" id="JBGBPQ010000006">
    <property type="protein sequence ID" value="KAL1523478.1"/>
    <property type="molecule type" value="Genomic_DNA"/>
</dbReference>
<dbReference type="Pfam" id="PF13469">
    <property type="entry name" value="Sulfotransfer_3"/>
    <property type="match status" value="1"/>
</dbReference>
<name>A0AB34JRN9_PRYPA</name>
<evidence type="ECO:0000313" key="2">
    <source>
        <dbReference type="Proteomes" id="UP001515480"/>
    </source>
</evidence>
<dbReference type="SUPFAM" id="SSF52540">
    <property type="entry name" value="P-loop containing nucleoside triphosphate hydrolases"/>
    <property type="match status" value="1"/>
</dbReference>
<gene>
    <name evidence="1" type="ORF">AB1Y20_018416</name>
</gene>